<evidence type="ECO:0000313" key="4">
    <source>
        <dbReference type="Proteomes" id="UP000469558"/>
    </source>
</evidence>
<organism evidence="3 4">
    <name type="scientific">Lachnellula suecica</name>
    <dbReference type="NCBI Taxonomy" id="602035"/>
    <lineage>
        <taxon>Eukaryota</taxon>
        <taxon>Fungi</taxon>
        <taxon>Dikarya</taxon>
        <taxon>Ascomycota</taxon>
        <taxon>Pezizomycotina</taxon>
        <taxon>Leotiomycetes</taxon>
        <taxon>Helotiales</taxon>
        <taxon>Lachnaceae</taxon>
        <taxon>Lachnellula</taxon>
    </lineage>
</organism>
<dbReference type="PANTHER" id="PTHR47843">
    <property type="entry name" value="BTB DOMAIN-CONTAINING PROTEIN-RELATED"/>
    <property type="match status" value="1"/>
</dbReference>
<evidence type="ECO:0000259" key="2">
    <source>
        <dbReference type="PROSITE" id="PS50097"/>
    </source>
</evidence>
<dbReference type="PROSITE" id="PS50097">
    <property type="entry name" value="BTB"/>
    <property type="match status" value="1"/>
</dbReference>
<dbReference type="InterPro" id="IPR000210">
    <property type="entry name" value="BTB/POZ_dom"/>
</dbReference>
<dbReference type="EMBL" id="QGMK01000439">
    <property type="protein sequence ID" value="TVY81681.1"/>
    <property type="molecule type" value="Genomic_DNA"/>
</dbReference>
<feature type="domain" description="BTB" evidence="2">
    <location>
        <begin position="31"/>
        <end position="98"/>
    </location>
</feature>
<sequence length="249" mass="28245">MAPPNQVAVPAVSAAATIPPIIPLTLGTEMVDLFVGPQKTLLRVHKVLLCQKIPYFAKMFQGGFKEATDNFATFPEDNREEFDLLIEWVYTGKIRGLENNAYPNIRTQISSWALLPFYTLAEKLCLTSLKDGILDVYRHNQTKNNSIHAISYLKSCWKDSFEGSEVGRYMLDSLVYIFMELKQPKELEIWSTSDILDLAFRHQGLSKLAFEAIRQHTHAGTKPKDPRKIPNCEYHSHGKDEPCLAEKSA</sequence>
<dbReference type="Pfam" id="PF00651">
    <property type="entry name" value="BTB"/>
    <property type="match status" value="1"/>
</dbReference>
<protein>
    <recommendedName>
        <fullName evidence="2">BTB domain-containing protein</fullName>
    </recommendedName>
</protein>
<feature type="region of interest" description="Disordered" evidence="1">
    <location>
        <begin position="217"/>
        <end position="249"/>
    </location>
</feature>
<proteinExistence type="predicted"/>
<dbReference type="SMART" id="SM00225">
    <property type="entry name" value="BTB"/>
    <property type="match status" value="1"/>
</dbReference>
<name>A0A8T9C7R9_9HELO</name>
<gene>
    <name evidence="3" type="ORF">LSUE1_G006000</name>
</gene>
<keyword evidence="4" id="KW-1185">Reference proteome</keyword>
<evidence type="ECO:0000313" key="3">
    <source>
        <dbReference type="EMBL" id="TVY81681.1"/>
    </source>
</evidence>
<dbReference type="OrthoDB" id="6359816at2759"/>
<dbReference type="Gene3D" id="3.30.710.10">
    <property type="entry name" value="Potassium Channel Kv1.1, Chain A"/>
    <property type="match status" value="1"/>
</dbReference>
<dbReference type="CDD" id="cd18186">
    <property type="entry name" value="BTB_POZ_ZBTB_KLHL-like"/>
    <property type="match status" value="1"/>
</dbReference>
<evidence type="ECO:0000256" key="1">
    <source>
        <dbReference type="SAM" id="MobiDB-lite"/>
    </source>
</evidence>
<dbReference type="AlphaFoldDB" id="A0A8T9C7R9"/>
<reference evidence="3 4" key="1">
    <citation type="submission" date="2018-05" db="EMBL/GenBank/DDBJ databases">
        <title>Genome sequencing and assembly of the regulated plant pathogen Lachnellula willkommii and related sister species for the development of diagnostic species identification markers.</title>
        <authorList>
            <person name="Giroux E."/>
            <person name="Bilodeau G."/>
        </authorList>
    </citation>
    <scope>NUCLEOTIDE SEQUENCE [LARGE SCALE GENOMIC DNA]</scope>
    <source>
        <strain evidence="3 4">CBS 268.59</strain>
    </source>
</reference>
<dbReference type="SUPFAM" id="SSF54695">
    <property type="entry name" value="POZ domain"/>
    <property type="match status" value="1"/>
</dbReference>
<feature type="compositionally biased region" description="Basic and acidic residues" evidence="1">
    <location>
        <begin position="222"/>
        <end position="249"/>
    </location>
</feature>
<comment type="caution">
    <text evidence="3">The sequence shown here is derived from an EMBL/GenBank/DDBJ whole genome shotgun (WGS) entry which is preliminary data.</text>
</comment>
<dbReference type="Proteomes" id="UP000469558">
    <property type="component" value="Unassembled WGS sequence"/>
</dbReference>
<accession>A0A8T9C7R9</accession>
<dbReference type="InterPro" id="IPR011333">
    <property type="entry name" value="SKP1/BTB/POZ_sf"/>
</dbReference>